<dbReference type="PROSITE" id="PS51464">
    <property type="entry name" value="SIS"/>
    <property type="match status" value="1"/>
</dbReference>
<organism evidence="6 7">
    <name type="scientific">Thermatribacter velox</name>
    <dbReference type="NCBI Taxonomy" id="3039681"/>
    <lineage>
        <taxon>Bacteria</taxon>
        <taxon>Pseudomonadati</taxon>
        <taxon>Atribacterota</taxon>
        <taxon>Atribacteria</taxon>
        <taxon>Atribacterales</taxon>
        <taxon>Thermatribacteraceae</taxon>
        <taxon>Thermatribacter</taxon>
    </lineage>
</organism>
<accession>A0ABZ2YE43</accession>
<keyword evidence="4" id="KW-0677">Repeat</keyword>
<dbReference type="SUPFAM" id="SSF53697">
    <property type="entry name" value="SIS domain"/>
    <property type="match status" value="1"/>
</dbReference>
<evidence type="ECO:0000313" key="6">
    <source>
        <dbReference type="EMBL" id="WZL76603.1"/>
    </source>
</evidence>
<dbReference type="EC" id="2.6.1.16" evidence="2"/>
<dbReference type="InterPro" id="IPR001347">
    <property type="entry name" value="SIS_dom"/>
</dbReference>
<dbReference type="CDD" id="cd05008">
    <property type="entry name" value="SIS_GlmS_GlmD_1"/>
    <property type="match status" value="1"/>
</dbReference>
<proteinExistence type="predicted"/>
<comment type="catalytic activity">
    <reaction evidence="1">
        <text>D-fructose 6-phosphate + L-glutamine = D-glucosamine 6-phosphate + L-glutamate</text>
        <dbReference type="Rhea" id="RHEA:13237"/>
        <dbReference type="ChEBI" id="CHEBI:29985"/>
        <dbReference type="ChEBI" id="CHEBI:58359"/>
        <dbReference type="ChEBI" id="CHEBI:58725"/>
        <dbReference type="ChEBI" id="CHEBI:61527"/>
        <dbReference type="EC" id="2.6.1.16"/>
    </reaction>
</comment>
<dbReference type="Proteomes" id="UP001461341">
    <property type="component" value="Chromosome"/>
</dbReference>
<evidence type="ECO:0000313" key="7">
    <source>
        <dbReference type="Proteomes" id="UP001461341"/>
    </source>
</evidence>
<dbReference type="Gene3D" id="3.40.50.10490">
    <property type="entry name" value="Glucose-6-phosphate isomerase like protein, domain 1"/>
    <property type="match status" value="2"/>
</dbReference>
<evidence type="ECO:0000256" key="2">
    <source>
        <dbReference type="ARBA" id="ARBA00012916"/>
    </source>
</evidence>
<evidence type="ECO:0000256" key="3">
    <source>
        <dbReference type="ARBA" id="ARBA00016090"/>
    </source>
</evidence>
<dbReference type="InterPro" id="IPR035490">
    <property type="entry name" value="GlmS/FrlB_SIS"/>
</dbReference>
<feature type="domain" description="SIS" evidence="5">
    <location>
        <begin position="27"/>
        <end position="171"/>
    </location>
</feature>
<dbReference type="RefSeq" id="WP_369018767.1">
    <property type="nucleotide sequence ID" value="NZ_CP121689.1"/>
</dbReference>
<gene>
    <name evidence="6" type="ORF">QBE54_02395</name>
</gene>
<dbReference type="CDD" id="cd05009">
    <property type="entry name" value="SIS_GlmS_GlmD_2"/>
    <property type="match status" value="1"/>
</dbReference>
<reference evidence="6 7" key="1">
    <citation type="submission" date="2023-03" db="EMBL/GenBank/DDBJ databases">
        <title>Novel Species.</title>
        <authorList>
            <person name="Ma S."/>
        </authorList>
    </citation>
    <scope>NUCLEOTIDE SEQUENCE [LARGE SCALE GENOMIC DNA]</scope>
    <source>
        <strain evidence="6 7">B11</strain>
    </source>
</reference>
<protein>
    <recommendedName>
        <fullName evidence="3">Glutamine--fructose-6-phosphate aminotransferase [isomerizing]</fullName>
        <ecNumber evidence="2">2.6.1.16</ecNumber>
    </recommendedName>
</protein>
<dbReference type="EMBL" id="CP121689">
    <property type="protein sequence ID" value="WZL76603.1"/>
    <property type="molecule type" value="Genomic_DNA"/>
</dbReference>
<keyword evidence="7" id="KW-1185">Reference proteome</keyword>
<evidence type="ECO:0000259" key="5">
    <source>
        <dbReference type="PROSITE" id="PS51464"/>
    </source>
</evidence>
<evidence type="ECO:0000256" key="4">
    <source>
        <dbReference type="ARBA" id="ARBA00022737"/>
    </source>
</evidence>
<dbReference type="InterPro" id="IPR046348">
    <property type="entry name" value="SIS_dom_sf"/>
</dbReference>
<name>A0ABZ2YE43_9BACT</name>
<dbReference type="PANTHER" id="PTHR10937">
    <property type="entry name" value="GLUCOSAMINE--FRUCTOSE-6-PHOSPHATE AMINOTRANSFERASE, ISOMERIZING"/>
    <property type="match status" value="1"/>
</dbReference>
<dbReference type="PANTHER" id="PTHR10937:SF0">
    <property type="entry name" value="GLUTAMINE--FRUCTOSE-6-PHOSPHATE TRANSAMINASE (ISOMERIZING)"/>
    <property type="match status" value="1"/>
</dbReference>
<sequence length="350" mass="39064">MNQLFKEIAEQPEVFRKIAETYAQEEWFSRFGEGANKKRKVCITGMGSSLFAAYPAYLHLLNKGFQVNWIDASELLHYGLEGLDKNDLLVLISQSGESYEVLRILDSLSTRPLVVSFTANLESTLAKKSDVVIDILSGPERAVTSTKTHTATLLVFNLWALAQAGERERFLHASMDIELMAEEAERVIATSSEWSRRILRNLEFARSAENRFIIARGPALSSAWHGCLCFYECAKESFFAFSGGQFRHGPLELITRPSLAIVLALPGKTQSLMIALAEELVNYKAGVLLIGQEGIESRFNLEVLPMHFADELFSPALSIIPLELLAYYLAEDKGLEPGTAYLISKTTTRE</sequence>
<dbReference type="InterPro" id="IPR035466">
    <property type="entry name" value="GlmS/AgaS_SIS"/>
</dbReference>
<evidence type="ECO:0000256" key="1">
    <source>
        <dbReference type="ARBA" id="ARBA00001031"/>
    </source>
</evidence>
<dbReference type="Pfam" id="PF01380">
    <property type="entry name" value="SIS"/>
    <property type="match status" value="1"/>
</dbReference>